<feature type="region of interest" description="Disordered" evidence="1">
    <location>
        <begin position="1"/>
        <end position="57"/>
    </location>
</feature>
<feature type="domain" description="RmlD-like substrate binding" evidence="2">
    <location>
        <begin position="462"/>
        <end position="750"/>
    </location>
</feature>
<evidence type="ECO:0000313" key="3">
    <source>
        <dbReference type="EMBL" id="CAK8992125.1"/>
    </source>
</evidence>
<evidence type="ECO:0000313" key="4">
    <source>
        <dbReference type="Proteomes" id="UP001642464"/>
    </source>
</evidence>
<name>A0ABP0HPI4_9DINO</name>
<reference evidence="3 4" key="1">
    <citation type="submission" date="2024-02" db="EMBL/GenBank/DDBJ databases">
        <authorList>
            <person name="Chen Y."/>
            <person name="Shah S."/>
            <person name="Dougan E. K."/>
            <person name="Thang M."/>
            <person name="Chan C."/>
        </authorList>
    </citation>
    <scope>NUCLEOTIDE SEQUENCE [LARGE SCALE GENOMIC DNA]</scope>
</reference>
<feature type="region of interest" description="Disordered" evidence="1">
    <location>
        <begin position="249"/>
        <end position="288"/>
    </location>
</feature>
<dbReference type="CDD" id="cd05254">
    <property type="entry name" value="dTDP_HR_like_SDR_e"/>
    <property type="match status" value="1"/>
</dbReference>
<comment type="caution">
    <text evidence="3">The sequence shown here is derived from an EMBL/GenBank/DDBJ whole genome shotgun (WGS) entry which is preliminary data.</text>
</comment>
<dbReference type="PANTHER" id="PTHR10491:SF4">
    <property type="entry name" value="METHIONINE ADENOSYLTRANSFERASE 2 SUBUNIT BETA"/>
    <property type="match status" value="1"/>
</dbReference>
<dbReference type="EMBL" id="CAXAMM010001481">
    <property type="protein sequence ID" value="CAK8992125.1"/>
    <property type="molecule type" value="Genomic_DNA"/>
</dbReference>
<feature type="compositionally biased region" description="Low complexity" evidence="1">
    <location>
        <begin position="156"/>
        <end position="185"/>
    </location>
</feature>
<feature type="region of interest" description="Disordered" evidence="1">
    <location>
        <begin position="830"/>
        <end position="850"/>
    </location>
</feature>
<evidence type="ECO:0000256" key="1">
    <source>
        <dbReference type="SAM" id="MobiDB-lite"/>
    </source>
</evidence>
<keyword evidence="4" id="KW-1185">Reference proteome</keyword>
<dbReference type="Gene3D" id="3.40.50.720">
    <property type="entry name" value="NAD(P)-binding Rossmann-like Domain"/>
    <property type="match status" value="1"/>
</dbReference>
<dbReference type="Pfam" id="PF04321">
    <property type="entry name" value="RmlD_sub_bind"/>
    <property type="match status" value="1"/>
</dbReference>
<dbReference type="InterPro" id="IPR029903">
    <property type="entry name" value="RmlD-like-bd"/>
</dbReference>
<feature type="region of interest" description="Disordered" evidence="1">
    <location>
        <begin position="350"/>
        <end position="371"/>
    </location>
</feature>
<sequence>MPGPETPPRYRYIKSGVSDDEDEAKDKRNTRTEAKSKDSKGQKDEDSKVLAARKRSGSLGRPLCMSRVLDRQRHGGEQNTWCYGGEGPRFVLQAPPLLKLGQLQTPTLPDPLNPFLGSSYSGYPQTRTFAIGQPFVPQPVPFFQPVPSFDLGNTEPRPSNSPSGASGPSGPSAPSAARRSLSAGGNFAPRSTSVPRLHTNPKMHFSVPSLASLSPPYPPALTAPQALLMAPPGPPAWQPNLCAGALSVPTPSRARRDSETPGIDVEGQDAREKTEKVPNSGHFLPASSFSLGEMQPKMQVRPPADAMQIQMEQMHMQRLYLQRQQEIQQRNQWILANKASQEAQQIYRGSEHRPLTERPGSITERQERPRTRWQLVEDPAVQAVQTERGKNDKSEAPRPTIEVMKSQEAFSARSAKMNCHGRADLMQQKDSAETVAGTTGSGGSLRSSASCGASDHTASRHRILVTGATGLLGRQVMQGLGNTWEVLGVCKRRALPPRIIACDLTQEKALWSLMEHFRPEVVLHLAGEWCPEALRQAPDQVRRLNVDAAGAVAAACEKFKAWLVHMSADCVFDGTEPPYSVESRANPLSEYGWHKLHSEQLVQAACPKAAILRVPLLYGPVESPLDSAVTSLYTDLQNDIREVDAWQRCYPTWAGDVANVLKVMTEMHFSGERIQGIYHWQGNEQFTWHEMMLLVAETSGLDASCISAVHSPPATPLPRDTRLDCSRLIRLLGPQCCHTPLHEGLKQCLTPFRQAPPAMAGRIAFKGKPRAEWTTLTRAAEAGARKAALGDLKGQNAVLQEIFWEELERTRARLQQAGINRKRCAEEKAMHQNDEDRTFGCQGRLDEQRV</sequence>
<feature type="compositionally biased region" description="Basic and acidic residues" evidence="1">
    <location>
        <begin position="24"/>
        <end position="48"/>
    </location>
</feature>
<accession>A0ABP0HPI4</accession>
<dbReference type="SUPFAM" id="SSF51735">
    <property type="entry name" value="NAD(P)-binding Rossmann-fold domains"/>
    <property type="match status" value="1"/>
</dbReference>
<protein>
    <submittedName>
        <fullName evidence="3">Methionine adenosyltransferase 2 subunit beta (Methionine adenosyltransferase II beta) (MAT II beta)</fullName>
    </submittedName>
</protein>
<dbReference type="PANTHER" id="PTHR10491">
    <property type="entry name" value="DTDP-4-DEHYDRORHAMNOSE REDUCTASE"/>
    <property type="match status" value="1"/>
</dbReference>
<dbReference type="Proteomes" id="UP001642464">
    <property type="component" value="Unassembled WGS sequence"/>
</dbReference>
<feature type="region of interest" description="Disordered" evidence="1">
    <location>
        <begin position="142"/>
        <end position="200"/>
    </location>
</feature>
<gene>
    <name evidence="3" type="ORF">SCF082_LOCUS2958</name>
</gene>
<proteinExistence type="predicted"/>
<dbReference type="InterPro" id="IPR005913">
    <property type="entry name" value="dTDP_dehydrorham_reduct"/>
</dbReference>
<evidence type="ECO:0000259" key="2">
    <source>
        <dbReference type="Pfam" id="PF04321"/>
    </source>
</evidence>
<feature type="compositionally biased region" description="Low complexity" evidence="1">
    <location>
        <begin position="444"/>
        <end position="453"/>
    </location>
</feature>
<organism evidence="3 4">
    <name type="scientific">Durusdinium trenchii</name>
    <dbReference type="NCBI Taxonomy" id="1381693"/>
    <lineage>
        <taxon>Eukaryota</taxon>
        <taxon>Sar</taxon>
        <taxon>Alveolata</taxon>
        <taxon>Dinophyceae</taxon>
        <taxon>Suessiales</taxon>
        <taxon>Symbiodiniaceae</taxon>
        <taxon>Durusdinium</taxon>
    </lineage>
</organism>
<feature type="region of interest" description="Disordered" evidence="1">
    <location>
        <begin position="434"/>
        <end position="453"/>
    </location>
</feature>
<dbReference type="InterPro" id="IPR036291">
    <property type="entry name" value="NAD(P)-bd_dom_sf"/>
</dbReference>